<dbReference type="EMBL" id="UINC01180187">
    <property type="protein sequence ID" value="SVD89253.1"/>
    <property type="molecule type" value="Genomic_DNA"/>
</dbReference>
<evidence type="ECO:0000313" key="1">
    <source>
        <dbReference type="EMBL" id="SVD89253.1"/>
    </source>
</evidence>
<dbReference type="AlphaFoldDB" id="A0A382Z1D0"/>
<accession>A0A382Z1D0</accession>
<proteinExistence type="predicted"/>
<name>A0A382Z1D0_9ZZZZ</name>
<sequence>MRFHISSHHTPNNCAVHRGDGTPPISDWRAWCKEVGVEFVAGGGCQPMHNSFMLVEVDDIEKLQTLMKPVIGYWDVVITPVRAM</sequence>
<organism evidence="1">
    <name type="scientific">marine metagenome</name>
    <dbReference type="NCBI Taxonomy" id="408172"/>
    <lineage>
        <taxon>unclassified sequences</taxon>
        <taxon>metagenomes</taxon>
        <taxon>ecological metagenomes</taxon>
    </lineage>
</organism>
<evidence type="ECO:0008006" key="2">
    <source>
        <dbReference type="Google" id="ProtNLM"/>
    </source>
</evidence>
<protein>
    <recommendedName>
        <fullName evidence="2">Muconolactone isomerase domain-containing protein</fullName>
    </recommendedName>
</protein>
<gene>
    <name evidence="1" type="ORF">METZ01_LOCUS442107</name>
</gene>
<reference evidence="1" key="1">
    <citation type="submission" date="2018-05" db="EMBL/GenBank/DDBJ databases">
        <authorList>
            <person name="Lanie J.A."/>
            <person name="Ng W.-L."/>
            <person name="Kazmierczak K.M."/>
            <person name="Andrzejewski T.M."/>
            <person name="Davidsen T.M."/>
            <person name="Wayne K.J."/>
            <person name="Tettelin H."/>
            <person name="Glass J.I."/>
            <person name="Rusch D."/>
            <person name="Podicherti R."/>
            <person name="Tsui H.-C.T."/>
            <person name="Winkler M.E."/>
        </authorList>
    </citation>
    <scope>NUCLEOTIDE SEQUENCE</scope>
</reference>